<keyword evidence="1" id="KW-0732">Signal</keyword>
<feature type="signal peptide" evidence="1">
    <location>
        <begin position="1"/>
        <end position="24"/>
    </location>
</feature>
<name>A0AAF1KNU3_9PROT</name>
<evidence type="ECO:0000313" key="2">
    <source>
        <dbReference type="EMBL" id="MBR0655033.1"/>
    </source>
</evidence>
<dbReference type="RefSeq" id="WP_211873869.1">
    <property type="nucleotide sequence ID" value="NZ_JAAEDH010000007.1"/>
</dbReference>
<dbReference type="AlphaFoldDB" id="A0AAF1KNU3"/>
<reference evidence="2" key="1">
    <citation type="submission" date="2020-01" db="EMBL/GenBank/DDBJ databases">
        <authorList>
            <person name="Rat A."/>
        </authorList>
    </citation>
    <scope>NUCLEOTIDE SEQUENCE</scope>
    <source>
        <strain evidence="2">LMG 28251</strain>
    </source>
</reference>
<feature type="chain" id="PRO_5042010815" description="DUF2946 domain-containing protein" evidence="1">
    <location>
        <begin position="25"/>
        <end position="126"/>
    </location>
</feature>
<dbReference type="Proteomes" id="UP001196068">
    <property type="component" value="Unassembled WGS sequence"/>
</dbReference>
<dbReference type="EMBL" id="JAAEDH010000007">
    <property type="protein sequence ID" value="MBR0655033.1"/>
    <property type="molecule type" value="Genomic_DNA"/>
</dbReference>
<gene>
    <name evidence="2" type="ORF">GXW79_08070</name>
</gene>
<proteinExistence type="predicted"/>
<sequence length="126" mass="12863">MLRRPALLPLIALLLLMQAVVAPALCLAHAAARAGGGHSVEICGPEGLQTIRLNENGDPVQDAAPMPGGFCFACHAIPDASFAVGPEPVTPHWVRVALAIPARIAAHPAPAIRGPPLGAQAPPFLA</sequence>
<organism evidence="2 3">
    <name type="scientific">Plastoroseomonas arctica</name>
    <dbReference type="NCBI Taxonomy" id="1509237"/>
    <lineage>
        <taxon>Bacteria</taxon>
        <taxon>Pseudomonadati</taxon>
        <taxon>Pseudomonadota</taxon>
        <taxon>Alphaproteobacteria</taxon>
        <taxon>Acetobacterales</taxon>
        <taxon>Acetobacteraceae</taxon>
        <taxon>Plastoroseomonas</taxon>
    </lineage>
</organism>
<evidence type="ECO:0008006" key="4">
    <source>
        <dbReference type="Google" id="ProtNLM"/>
    </source>
</evidence>
<accession>A0AAF1KNU3</accession>
<reference evidence="2" key="2">
    <citation type="journal article" date="2021" name="Syst. Appl. Microbiol.">
        <title>Roseomonas hellenica sp. nov., isolated from roots of wild-growing Alkanna tinctoria.</title>
        <authorList>
            <person name="Rat A."/>
            <person name="Naranjo H.D."/>
            <person name="Lebbe L."/>
            <person name="Cnockaert M."/>
            <person name="Krigas N."/>
            <person name="Grigoriadou K."/>
            <person name="Maloupa E."/>
            <person name="Willems A."/>
        </authorList>
    </citation>
    <scope>NUCLEOTIDE SEQUENCE</scope>
    <source>
        <strain evidence="2">LMG 28251</strain>
    </source>
</reference>
<comment type="caution">
    <text evidence="2">The sequence shown here is derived from an EMBL/GenBank/DDBJ whole genome shotgun (WGS) entry which is preliminary data.</text>
</comment>
<evidence type="ECO:0000313" key="3">
    <source>
        <dbReference type="Proteomes" id="UP001196068"/>
    </source>
</evidence>
<keyword evidence="3" id="KW-1185">Reference proteome</keyword>
<evidence type="ECO:0000256" key="1">
    <source>
        <dbReference type="SAM" id="SignalP"/>
    </source>
</evidence>
<protein>
    <recommendedName>
        <fullName evidence="4">DUF2946 domain-containing protein</fullName>
    </recommendedName>
</protein>